<keyword evidence="1" id="KW-0472">Membrane</keyword>
<dbReference type="RefSeq" id="WP_304448787.1">
    <property type="nucleotide sequence ID" value="NZ_JARRAH010000001.1"/>
</dbReference>
<comment type="caution">
    <text evidence="2">The sequence shown here is derived from an EMBL/GenBank/DDBJ whole genome shotgun (WGS) entry which is preliminary data.</text>
</comment>
<protein>
    <recommendedName>
        <fullName evidence="4">Transporter</fullName>
    </recommendedName>
</protein>
<dbReference type="Proteomes" id="UP001596406">
    <property type="component" value="Unassembled WGS sequence"/>
</dbReference>
<name>A0ABD5UCT6_9EURY</name>
<dbReference type="Pfam" id="PF24284">
    <property type="entry name" value="DUF7472"/>
    <property type="match status" value="1"/>
</dbReference>
<sequence length="70" mass="7083">MALEREALLEIAVSIVAVGLFIAVIVGIGVTYNGSTGLSNEGAIALIASIGGFVLVMSLVGYFLAGRTGR</sequence>
<dbReference type="EMBL" id="JBHSXM010000001">
    <property type="protein sequence ID" value="MFC6837117.1"/>
    <property type="molecule type" value="Genomic_DNA"/>
</dbReference>
<organism evidence="2 3">
    <name type="scientific">Halomarina ordinaria</name>
    <dbReference type="NCBI Taxonomy" id="3033939"/>
    <lineage>
        <taxon>Archaea</taxon>
        <taxon>Methanobacteriati</taxon>
        <taxon>Methanobacteriota</taxon>
        <taxon>Stenosarchaea group</taxon>
        <taxon>Halobacteria</taxon>
        <taxon>Halobacteriales</taxon>
        <taxon>Natronomonadaceae</taxon>
        <taxon>Halomarina</taxon>
    </lineage>
</organism>
<accession>A0ABD5UCT6</accession>
<dbReference type="AlphaFoldDB" id="A0ABD5UCT6"/>
<gene>
    <name evidence="2" type="ORF">ACFQHK_11435</name>
</gene>
<evidence type="ECO:0000313" key="3">
    <source>
        <dbReference type="Proteomes" id="UP001596406"/>
    </source>
</evidence>
<reference evidence="2 3" key="1">
    <citation type="journal article" date="2019" name="Int. J. Syst. Evol. Microbiol.">
        <title>The Global Catalogue of Microorganisms (GCM) 10K type strain sequencing project: providing services to taxonomists for standard genome sequencing and annotation.</title>
        <authorList>
            <consortium name="The Broad Institute Genomics Platform"/>
            <consortium name="The Broad Institute Genome Sequencing Center for Infectious Disease"/>
            <person name="Wu L."/>
            <person name="Ma J."/>
        </authorList>
    </citation>
    <scope>NUCLEOTIDE SEQUENCE [LARGE SCALE GENOMIC DNA]</scope>
    <source>
        <strain evidence="2 3">PSRA2</strain>
    </source>
</reference>
<proteinExistence type="predicted"/>
<dbReference type="InterPro" id="IPR055895">
    <property type="entry name" value="DUF7472"/>
</dbReference>
<feature type="transmembrane region" description="Helical" evidence="1">
    <location>
        <begin position="42"/>
        <end position="65"/>
    </location>
</feature>
<keyword evidence="1" id="KW-0812">Transmembrane</keyword>
<evidence type="ECO:0008006" key="4">
    <source>
        <dbReference type="Google" id="ProtNLM"/>
    </source>
</evidence>
<evidence type="ECO:0000256" key="1">
    <source>
        <dbReference type="SAM" id="Phobius"/>
    </source>
</evidence>
<keyword evidence="1" id="KW-1133">Transmembrane helix</keyword>
<keyword evidence="3" id="KW-1185">Reference proteome</keyword>
<evidence type="ECO:0000313" key="2">
    <source>
        <dbReference type="EMBL" id="MFC6837117.1"/>
    </source>
</evidence>
<feature type="transmembrane region" description="Helical" evidence="1">
    <location>
        <begin position="7"/>
        <end position="30"/>
    </location>
</feature>